<evidence type="ECO:0000256" key="2">
    <source>
        <dbReference type="ARBA" id="ARBA00022514"/>
    </source>
</evidence>
<comment type="subcellular location">
    <subcellularLocation>
        <location evidence="1">Secreted</location>
    </subcellularLocation>
</comment>
<dbReference type="Pfam" id="PF01291">
    <property type="entry name" value="LIF_OSM"/>
    <property type="match status" value="1"/>
</dbReference>
<accession>A0AAV7LLR2</accession>
<dbReference type="Gene3D" id="1.20.1250.10">
    <property type="match status" value="1"/>
</dbReference>
<dbReference type="PANTHER" id="PTHR14261">
    <property type="entry name" value="ONCOSTATIN M"/>
    <property type="match status" value="1"/>
</dbReference>
<proteinExistence type="predicted"/>
<dbReference type="GO" id="GO:0005615">
    <property type="term" value="C:extracellular space"/>
    <property type="evidence" value="ECO:0007669"/>
    <property type="project" value="UniProtKB-KW"/>
</dbReference>
<dbReference type="InterPro" id="IPR001581">
    <property type="entry name" value="Leukemia_IF/oncostatin"/>
</dbReference>
<keyword evidence="5" id="KW-1185">Reference proteome</keyword>
<sequence length="304" mass="35098">MRKCPEASQLWLERKARAAVVTSQDAGTSGAFSMFGNSKRIWTLRGLFCRFCMLSTILVTTSCIPWQRHKWQILNQSKAKAESMEQEVNEVFTFYGRKQQIQKPSMVSKTEPMESELKHLFKLDRDIQKILNQSRAKADLMVMEIKRLFDLFVVEQALGRNLKLCDELAEWFPQKDIPSLPEIQMLQLIYWTLETMHKATTCIIGQQKALHPDSSLIHALTSVEHSTEGLLSNIYSVLYILHEVPPSVNPTDMPTPYSILDQKIQGCRVLKTEVKFISEVSAGLKKLLQRGYWQRRKDTRTTNF</sequence>
<dbReference type="SMART" id="SM00080">
    <property type="entry name" value="LIF_OSM"/>
    <property type="match status" value="1"/>
</dbReference>
<keyword evidence="2" id="KW-0202">Cytokine</keyword>
<dbReference type="SUPFAM" id="SSF47266">
    <property type="entry name" value="4-helical cytokines"/>
    <property type="match status" value="1"/>
</dbReference>
<dbReference type="InterPro" id="IPR009079">
    <property type="entry name" value="4_helix_cytokine-like_core"/>
</dbReference>
<organism evidence="4 5">
    <name type="scientific">Pleurodeles waltl</name>
    <name type="common">Iberian ribbed newt</name>
    <dbReference type="NCBI Taxonomy" id="8319"/>
    <lineage>
        <taxon>Eukaryota</taxon>
        <taxon>Metazoa</taxon>
        <taxon>Chordata</taxon>
        <taxon>Craniata</taxon>
        <taxon>Vertebrata</taxon>
        <taxon>Euteleostomi</taxon>
        <taxon>Amphibia</taxon>
        <taxon>Batrachia</taxon>
        <taxon>Caudata</taxon>
        <taxon>Salamandroidea</taxon>
        <taxon>Salamandridae</taxon>
        <taxon>Pleurodelinae</taxon>
        <taxon>Pleurodeles</taxon>
    </lineage>
</organism>
<dbReference type="GO" id="GO:0005147">
    <property type="term" value="F:oncostatin-M receptor binding"/>
    <property type="evidence" value="ECO:0007669"/>
    <property type="project" value="InterPro"/>
</dbReference>
<evidence type="ECO:0000313" key="5">
    <source>
        <dbReference type="Proteomes" id="UP001066276"/>
    </source>
</evidence>
<comment type="caution">
    <text evidence="4">The sequence shown here is derived from an EMBL/GenBank/DDBJ whole genome shotgun (WGS) entry which is preliminary data.</text>
</comment>
<dbReference type="EMBL" id="JANPWB010000015">
    <property type="protein sequence ID" value="KAJ1092551.1"/>
    <property type="molecule type" value="Genomic_DNA"/>
</dbReference>
<reference evidence="4" key="1">
    <citation type="journal article" date="2022" name="bioRxiv">
        <title>Sequencing and chromosome-scale assembly of the giantPleurodeles waltlgenome.</title>
        <authorList>
            <person name="Brown T."/>
            <person name="Elewa A."/>
            <person name="Iarovenko S."/>
            <person name="Subramanian E."/>
            <person name="Araus A.J."/>
            <person name="Petzold A."/>
            <person name="Susuki M."/>
            <person name="Suzuki K.-i.T."/>
            <person name="Hayashi T."/>
            <person name="Toyoda A."/>
            <person name="Oliveira C."/>
            <person name="Osipova E."/>
            <person name="Leigh N.D."/>
            <person name="Simon A."/>
            <person name="Yun M.H."/>
        </authorList>
    </citation>
    <scope>NUCLEOTIDE SEQUENCE</scope>
    <source>
        <strain evidence="4">20211129_DDA</strain>
        <tissue evidence="4">Liver</tissue>
    </source>
</reference>
<dbReference type="PANTHER" id="PTHR14261:SF0">
    <property type="entry name" value="ONCOSTATIN-M"/>
    <property type="match status" value="1"/>
</dbReference>
<dbReference type="GO" id="GO:0006955">
    <property type="term" value="P:immune response"/>
    <property type="evidence" value="ECO:0007669"/>
    <property type="project" value="InterPro"/>
</dbReference>
<evidence type="ECO:0000256" key="3">
    <source>
        <dbReference type="ARBA" id="ARBA00022525"/>
    </source>
</evidence>
<dbReference type="AlphaFoldDB" id="A0AAV7LLR2"/>
<protein>
    <submittedName>
        <fullName evidence="4">Uncharacterized protein</fullName>
    </submittedName>
</protein>
<name>A0AAV7LLR2_PLEWA</name>
<evidence type="ECO:0000256" key="1">
    <source>
        <dbReference type="ARBA" id="ARBA00004613"/>
    </source>
</evidence>
<gene>
    <name evidence="4" type="ORF">NDU88_005661</name>
</gene>
<dbReference type="Proteomes" id="UP001066276">
    <property type="component" value="Chromosome 11"/>
</dbReference>
<keyword evidence="3" id="KW-0964">Secreted</keyword>
<dbReference type="GO" id="GO:0005125">
    <property type="term" value="F:cytokine activity"/>
    <property type="evidence" value="ECO:0007669"/>
    <property type="project" value="UniProtKB-KW"/>
</dbReference>
<evidence type="ECO:0000313" key="4">
    <source>
        <dbReference type="EMBL" id="KAJ1092551.1"/>
    </source>
</evidence>
<dbReference type="InterPro" id="IPR039578">
    <property type="entry name" value="OSM"/>
</dbReference>
<dbReference type="GO" id="GO:0038165">
    <property type="term" value="P:oncostatin-M-mediated signaling pathway"/>
    <property type="evidence" value="ECO:0007669"/>
    <property type="project" value="InterPro"/>
</dbReference>